<dbReference type="SUPFAM" id="SSF53756">
    <property type="entry name" value="UDP-Glycosyltransferase/glycogen phosphorylase"/>
    <property type="match status" value="1"/>
</dbReference>
<protein>
    <submittedName>
        <fullName evidence="1">Glycosyltransferase, putative</fullName>
    </submittedName>
</protein>
<keyword evidence="1" id="KW-0808">Transferase</keyword>
<dbReference type="GO" id="GO:0016740">
    <property type="term" value="F:transferase activity"/>
    <property type="evidence" value="ECO:0007669"/>
    <property type="project" value="UniProtKB-KW"/>
</dbReference>
<dbReference type="AlphaFoldDB" id="A0A6S6TP93"/>
<dbReference type="CDD" id="cd03801">
    <property type="entry name" value="GT4_PimA-like"/>
    <property type="match status" value="1"/>
</dbReference>
<dbReference type="Pfam" id="PF13692">
    <property type="entry name" value="Glyco_trans_1_4"/>
    <property type="match status" value="1"/>
</dbReference>
<dbReference type="PANTHER" id="PTHR12526:SF630">
    <property type="entry name" value="GLYCOSYLTRANSFERASE"/>
    <property type="match status" value="1"/>
</dbReference>
<dbReference type="EMBL" id="CACVAY010000103">
    <property type="protein sequence ID" value="CAA6821194.1"/>
    <property type="molecule type" value="Genomic_DNA"/>
</dbReference>
<reference evidence="1" key="1">
    <citation type="submission" date="2020-01" db="EMBL/GenBank/DDBJ databases">
        <authorList>
            <person name="Meier V. D."/>
            <person name="Meier V D."/>
        </authorList>
    </citation>
    <scope>NUCLEOTIDE SEQUENCE</scope>
    <source>
        <strain evidence="1">HLG_WM_MAG_07</strain>
    </source>
</reference>
<name>A0A6S6TP93_9GAMM</name>
<organism evidence="1">
    <name type="scientific">uncultured Thiotrichaceae bacterium</name>
    <dbReference type="NCBI Taxonomy" id="298394"/>
    <lineage>
        <taxon>Bacteria</taxon>
        <taxon>Pseudomonadati</taxon>
        <taxon>Pseudomonadota</taxon>
        <taxon>Gammaproteobacteria</taxon>
        <taxon>Thiotrichales</taxon>
        <taxon>Thiotrichaceae</taxon>
        <taxon>environmental samples</taxon>
    </lineage>
</organism>
<gene>
    <name evidence="1" type="ORF">HELGO_WM6029</name>
</gene>
<accession>A0A6S6TP93</accession>
<dbReference type="Gene3D" id="3.40.50.2000">
    <property type="entry name" value="Glycogen Phosphorylase B"/>
    <property type="match status" value="3"/>
</dbReference>
<proteinExistence type="predicted"/>
<dbReference type="PANTHER" id="PTHR12526">
    <property type="entry name" value="GLYCOSYLTRANSFERASE"/>
    <property type="match status" value="1"/>
</dbReference>
<evidence type="ECO:0000313" key="1">
    <source>
        <dbReference type="EMBL" id="CAA6821194.1"/>
    </source>
</evidence>
<sequence length="340" mass="38116">MRVLFVTNGYPTEDHPEYCVFNKEQVSSIEKRGVEVDVIFINARDYGRSEYVKAIKIIKDKSKNADLIHCFHGLSYLITLLSVGKKVPLVVSFLNAIENEYIEFPKPVSQICSVITKMLVKKNIGMIFKDRVPIWAKTNSLAKNIPNGVNIEQFFPLKRSEAIQALNLDSSKRYVLFVSSKDKFRRQKRYDMFTLVLKNLKADQAFSDVEELCLVNETRDRVPLYFNSASVHLLTSDFEGSPNSVKESMACNTPVVSTNVGNVKEMFQGGEAGCEFVNVGDVDALTESLKNTLGSSERIDLLSVLKNNDLDSVSSAQAVCQLYSEVLSNFATSNKFLSTP</sequence>